<reference evidence="1" key="1">
    <citation type="submission" date="2024-02" db="EMBL/GenBank/DDBJ databases">
        <title>Metagenome Assembled Genome of Zalaria obscura JY119.</title>
        <authorList>
            <person name="Vighnesh L."/>
            <person name="Jagadeeshwari U."/>
            <person name="Venkata Ramana C."/>
            <person name="Sasikala C."/>
        </authorList>
    </citation>
    <scope>NUCLEOTIDE SEQUENCE</scope>
    <source>
        <strain evidence="1">JY119</strain>
    </source>
</reference>
<evidence type="ECO:0000313" key="1">
    <source>
        <dbReference type="EMBL" id="KAK8215218.1"/>
    </source>
</evidence>
<gene>
    <name evidence="1" type="ORF">M8818_002230</name>
</gene>
<protein>
    <submittedName>
        <fullName evidence="1">Uncharacterized protein</fullName>
    </submittedName>
</protein>
<comment type="caution">
    <text evidence="1">The sequence shown here is derived from an EMBL/GenBank/DDBJ whole genome shotgun (WGS) entry which is preliminary data.</text>
</comment>
<dbReference type="Proteomes" id="UP001320706">
    <property type="component" value="Unassembled WGS sequence"/>
</dbReference>
<accession>A0ACC3SLE8</accession>
<dbReference type="EMBL" id="JAMKPW020000009">
    <property type="protein sequence ID" value="KAK8215218.1"/>
    <property type="molecule type" value="Genomic_DNA"/>
</dbReference>
<proteinExistence type="predicted"/>
<keyword evidence="2" id="KW-1185">Reference proteome</keyword>
<organism evidence="1 2">
    <name type="scientific">Zalaria obscura</name>
    <dbReference type="NCBI Taxonomy" id="2024903"/>
    <lineage>
        <taxon>Eukaryota</taxon>
        <taxon>Fungi</taxon>
        <taxon>Dikarya</taxon>
        <taxon>Ascomycota</taxon>
        <taxon>Pezizomycotina</taxon>
        <taxon>Dothideomycetes</taxon>
        <taxon>Dothideomycetidae</taxon>
        <taxon>Dothideales</taxon>
        <taxon>Zalariaceae</taxon>
        <taxon>Zalaria</taxon>
    </lineage>
</organism>
<sequence>MTGSSTSHSEYDVAGSRSQTVFGVSVATIVLSTVFVFFRMVSRIGIVKRVQVDDHFILLAWVIVFGMSFSLCYGTAYGLGMHEDQIPDSWQRKLKQSIYVFSVLYNPGLMAEKTSILAFYLTLSKTNKTFRWATIVTLAVVNLAGLGLTILNIVQCRPISAAFYEPIPAWGTCTDIVTIYLSSAPVNIITDLAILFLPMPILTGMRLPRKQKLILVVTFSFGIFAAVVDIVRIGYLQSASTIRLSQISDNQAAQRNDRVTDFSYYAALSFMWSCIEVNVGIMCACVPALKPLVSRFMPHLLRDSPNDVTEKSSSVPSFTNNMAQAHRVPSLNTSAQLSAHLSVENPPPEPQRQAPATEEEEEPLGMMDFLTTPETTPADLHRTETMLTNSSRSTRPATPTFFDFVNMQKQKTMVQMSARESVFPIAMVTVLFFIWGFEYGLLDVLNQQFQAVAGMSPGQSVGIHSAYFAGYGVGPLLFGRLVLKHWGFKACYTVGLAIYACGTLVYWPAAVLTSFPTFVIVNFVVGMGLSTLEIAANPFIALCGPPEYAEIRLNLSQAFQAIGTVVAPIIAHKAIVGTNQSAPSLIHTQWAYLGIALFTVLLAAAYYYLPLPEATDDELEDAAERMDGAHHATIHIPGYGPVPVVWITLAIAVVSQLCYVGGQEIIATSWTTYILEVAPGYSPVNTMAIGHAVFAASRLLAAGLGFWIRPRWLLLLFFLGATLFSICGMHWRGATDVAMVIVVFFFEGPLFSLIFAQAIRGMGRSTKTASVLLVSSISGGAIFPPLAFAAQKSGGIQYSLAVAVATFAGGLVLPFWLLANKKARRVCDPIKERDVVHEGVEGRQRGLSQSRASDGVGVGAGVGEGAGGKEVGIDGDGNGHGSTSSMASRASKALSFFSLKKKHSKEMQTEWREKRGDSVADM</sequence>
<name>A0ACC3SLE8_9PEZI</name>
<evidence type="ECO:0000313" key="2">
    <source>
        <dbReference type="Proteomes" id="UP001320706"/>
    </source>
</evidence>